<evidence type="ECO:0000313" key="2">
    <source>
        <dbReference type="Proteomes" id="UP001300502"/>
    </source>
</evidence>
<gene>
    <name evidence="1" type="ORF">GAYE_SCF20G4071</name>
</gene>
<accession>A0AAV9IFM3</accession>
<organism evidence="1 2">
    <name type="scientific">Galdieria yellowstonensis</name>
    <dbReference type="NCBI Taxonomy" id="3028027"/>
    <lineage>
        <taxon>Eukaryota</taxon>
        <taxon>Rhodophyta</taxon>
        <taxon>Bangiophyceae</taxon>
        <taxon>Galdieriales</taxon>
        <taxon>Galdieriaceae</taxon>
        <taxon>Galdieria</taxon>
    </lineage>
</organism>
<sequence length="683" mass="78526">MGKRKRNLHALETKHKSAALTNTEVNRKRINLRGSETCNDSGSVATVETISNWLVQLRKRNFVASRSAFKGLLKELKNIPVSTLEQNSSAIVNAAIPFMIDQDDETRILAVKLLGGILERSSKPEFLPRSFISHLKIHLYHNGFSAFDTGLQLISSLKKYRKAYLAETAVEIFGLLTNLLYDNTSQRLPFSVESSEQQFSLAVQLMESFEALLSTICDSSPRNLEFEDLLKNNNQTKQIPVIMNETDNVYYGKDYTDCIISNKENFLSELLKLVRFIFRTIKSFGKYPVIAVGEGPNQKKLLIVFSRVLSLTSNFLCRFEFSPNTLVQCEDHLPILVDTLRSFRLRDKILDISWQECLLRFAEFACFLCRFLDGFLAQYSDCTTIIINECVDICNDYLKVSSQQEETRSSQGFLVILAGILYHLVELLPYKDTVPLVDVFLAHWIQDDIQSQCEFSCLCLLWQVVKNQDLLCRCEWIEKVFRSFLKVSWNSVKSRHMEKCKTMMYFWLAAVLYIPEQHRWVYEESCHLVKNFFGKRKKEDGKYSFVPGPFVFLDVELKRIFLSLLSHTSRLYLETVEALLLCVEHPNCIADQSSWLTFGCLLELLRRFSVYLSLEERCYIACLVVTVVCRLAATHPSLETTVTSLGKKCLTECNLDSSSIQYVIQTLQSEKTLPENLLEKVCC</sequence>
<proteinExistence type="predicted"/>
<protein>
    <recommendedName>
        <fullName evidence="3">Pre-rRNA-processing protein Ipi1 N-terminal domain-containing protein</fullName>
    </recommendedName>
</protein>
<evidence type="ECO:0000313" key="1">
    <source>
        <dbReference type="EMBL" id="KAK4526157.1"/>
    </source>
</evidence>
<dbReference type="AlphaFoldDB" id="A0AAV9IFM3"/>
<name>A0AAV9IFM3_9RHOD</name>
<comment type="caution">
    <text evidence="1">The sequence shown here is derived from an EMBL/GenBank/DDBJ whole genome shotgun (WGS) entry which is preliminary data.</text>
</comment>
<dbReference type="Proteomes" id="UP001300502">
    <property type="component" value="Unassembled WGS sequence"/>
</dbReference>
<dbReference type="EMBL" id="JANCYU010000037">
    <property type="protein sequence ID" value="KAK4526157.1"/>
    <property type="molecule type" value="Genomic_DNA"/>
</dbReference>
<keyword evidence="2" id="KW-1185">Reference proteome</keyword>
<dbReference type="InterPro" id="IPR016024">
    <property type="entry name" value="ARM-type_fold"/>
</dbReference>
<evidence type="ECO:0008006" key="3">
    <source>
        <dbReference type="Google" id="ProtNLM"/>
    </source>
</evidence>
<dbReference type="SUPFAM" id="SSF48371">
    <property type="entry name" value="ARM repeat"/>
    <property type="match status" value="1"/>
</dbReference>
<reference evidence="1 2" key="1">
    <citation type="submission" date="2022-07" db="EMBL/GenBank/DDBJ databases">
        <title>Genome-wide signatures of adaptation to extreme environments.</title>
        <authorList>
            <person name="Cho C.H."/>
            <person name="Yoon H.S."/>
        </authorList>
    </citation>
    <scope>NUCLEOTIDE SEQUENCE [LARGE SCALE GENOMIC DNA]</scope>
    <source>
        <strain evidence="1 2">108.79 E11</strain>
    </source>
</reference>